<evidence type="ECO:0000259" key="3">
    <source>
        <dbReference type="Pfam" id="PF18962"/>
    </source>
</evidence>
<evidence type="ECO:0000313" key="4">
    <source>
        <dbReference type="EMBL" id="RXR21833.1"/>
    </source>
</evidence>
<keyword evidence="5" id="KW-1185">Reference proteome</keyword>
<dbReference type="Pfam" id="PF18962">
    <property type="entry name" value="Por_Secre_tail"/>
    <property type="match status" value="1"/>
</dbReference>
<dbReference type="Gene3D" id="4.10.1080.10">
    <property type="entry name" value="TSP type-3 repeat"/>
    <property type="match status" value="1"/>
</dbReference>
<dbReference type="OrthoDB" id="9765926at2"/>
<keyword evidence="1 2" id="KW-0732">Signal</keyword>
<evidence type="ECO:0000313" key="5">
    <source>
        <dbReference type="Proteomes" id="UP000289857"/>
    </source>
</evidence>
<sequence length="504" mass="56111">MRQNSTLLILFVCFFNFFSVAQVTHTVYSIPFQNYPVQSTPIAIYDDRYSQEINLPFTFQFYGINYNSLVIGTNGVLSFNTALANTLNPYSFTTPIPNINFPIKNAILGAYHDLYLYGITTPYPITYGIVGNAPHRKFVVNFYQNYLYGCATTLTSSFQMILHESTNFIDVMFVNVQPCPSWNYSRILSGLINADGTLGVAPISRNLGSWSATNEGHRYSRAITESYMYMACDNDIDGVSTFSLDLIRNEINPTSPSSVLFYPSTSDLNNETNEILSSSYTSLYDNQIILAVNNGEIINVFLVEVGCTLDDDQDSIPNYLEDINNDGNLFNDDTDMDGFANFIDNDDDNDLVLTVVEYVNIRSSQSTIIDTDNDGIPNYLDNDDDNDGVLTKFEDYNGNGNPADDDTNANGSPDYLENAVALGIAQNENAEFSIYPNPVNDQLFIQNPNQLDIQSLLIYNANGALVKEVKTSFTSISINDLAAGLYLVQVKTITGTSNVKFVKR</sequence>
<name>A0A4Q1K7W4_9FLAO</name>
<feature type="chain" id="PRO_5020566605" evidence="2">
    <location>
        <begin position="22"/>
        <end position="504"/>
    </location>
</feature>
<protein>
    <submittedName>
        <fullName evidence="4">T9SS type A sorting domain-containing protein</fullName>
    </submittedName>
</protein>
<dbReference type="AlphaFoldDB" id="A0A4Q1K7W4"/>
<evidence type="ECO:0000256" key="2">
    <source>
        <dbReference type="SAM" id="SignalP"/>
    </source>
</evidence>
<feature type="domain" description="Secretion system C-terminal sorting" evidence="3">
    <location>
        <begin position="434"/>
        <end position="501"/>
    </location>
</feature>
<proteinExistence type="predicted"/>
<reference evidence="5" key="1">
    <citation type="submission" date="2019-01" db="EMBL/GenBank/DDBJ databases">
        <title>Cytophagaceae bacterium strain CAR-16.</title>
        <authorList>
            <person name="Chen W.-M."/>
        </authorList>
    </citation>
    <scope>NUCLEOTIDE SEQUENCE [LARGE SCALE GENOMIC DNA]</scope>
    <source>
        <strain evidence="5">WWJ-16</strain>
    </source>
</reference>
<feature type="signal peptide" evidence="2">
    <location>
        <begin position="1"/>
        <end position="21"/>
    </location>
</feature>
<accession>A0A4Q1K7W4</accession>
<comment type="caution">
    <text evidence="4">The sequence shown here is derived from an EMBL/GenBank/DDBJ whole genome shotgun (WGS) entry which is preliminary data.</text>
</comment>
<organism evidence="4 5">
    <name type="scientific">Flavobacterium stagni</name>
    <dbReference type="NCBI Taxonomy" id="2506421"/>
    <lineage>
        <taxon>Bacteria</taxon>
        <taxon>Pseudomonadati</taxon>
        <taxon>Bacteroidota</taxon>
        <taxon>Flavobacteriia</taxon>
        <taxon>Flavobacteriales</taxon>
        <taxon>Flavobacteriaceae</taxon>
        <taxon>Flavobacterium</taxon>
    </lineage>
</organism>
<dbReference type="EMBL" id="SBKN01000006">
    <property type="protein sequence ID" value="RXR21833.1"/>
    <property type="molecule type" value="Genomic_DNA"/>
</dbReference>
<dbReference type="InterPro" id="IPR026444">
    <property type="entry name" value="Secre_tail"/>
</dbReference>
<dbReference type="InterPro" id="IPR028974">
    <property type="entry name" value="TSP_type-3_rpt"/>
</dbReference>
<gene>
    <name evidence="4" type="ORF">EQG61_10130</name>
</gene>
<evidence type="ECO:0000256" key="1">
    <source>
        <dbReference type="ARBA" id="ARBA00022729"/>
    </source>
</evidence>
<dbReference type="NCBIfam" id="TIGR04183">
    <property type="entry name" value="Por_Secre_tail"/>
    <property type="match status" value="1"/>
</dbReference>
<dbReference type="GO" id="GO:0005509">
    <property type="term" value="F:calcium ion binding"/>
    <property type="evidence" value="ECO:0007669"/>
    <property type="project" value="InterPro"/>
</dbReference>
<dbReference type="RefSeq" id="WP_129461807.1">
    <property type="nucleotide sequence ID" value="NZ_SBKN01000006.1"/>
</dbReference>
<dbReference type="Proteomes" id="UP000289857">
    <property type="component" value="Unassembled WGS sequence"/>
</dbReference>